<organism evidence="4 5">
    <name type="scientific">Paenibacillus wenxiniae</name>
    <dbReference type="NCBI Taxonomy" id="1636843"/>
    <lineage>
        <taxon>Bacteria</taxon>
        <taxon>Bacillati</taxon>
        <taxon>Bacillota</taxon>
        <taxon>Bacilli</taxon>
        <taxon>Bacillales</taxon>
        <taxon>Paenibacillaceae</taxon>
        <taxon>Paenibacillus</taxon>
    </lineage>
</organism>
<evidence type="ECO:0000256" key="3">
    <source>
        <dbReference type="SAM" id="MobiDB-lite"/>
    </source>
</evidence>
<keyword evidence="2" id="KW-0175">Coiled coil</keyword>
<feature type="compositionally biased region" description="Polar residues" evidence="3">
    <location>
        <begin position="210"/>
        <end position="226"/>
    </location>
</feature>
<comment type="similarity">
    <text evidence="1">Belongs to the PspA/Vipp/IM30 family.</text>
</comment>
<dbReference type="PANTHER" id="PTHR31088:SF6">
    <property type="entry name" value="PHAGE SHOCK PROTEIN A"/>
    <property type="match status" value="1"/>
</dbReference>
<keyword evidence="5" id="KW-1185">Reference proteome</keyword>
<evidence type="ECO:0000313" key="5">
    <source>
        <dbReference type="Proteomes" id="UP001597233"/>
    </source>
</evidence>
<dbReference type="RefSeq" id="WP_347327123.1">
    <property type="nucleotide sequence ID" value="NZ_JBCGUH010000020.1"/>
</dbReference>
<evidence type="ECO:0000313" key="4">
    <source>
        <dbReference type="EMBL" id="MFD1887008.1"/>
    </source>
</evidence>
<protein>
    <submittedName>
        <fullName evidence="4">PspA/IM30 family protein</fullName>
    </submittedName>
</protein>
<proteinExistence type="inferred from homology"/>
<feature type="coiled-coil region" evidence="2">
    <location>
        <begin position="122"/>
        <end position="179"/>
    </location>
</feature>
<dbReference type="Proteomes" id="UP001597233">
    <property type="component" value="Unassembled WGS sequence"/>
</dbReference>
<evidence type="ECO:0000256" key="1">
    <source>
        <dbReference type="ARBA" id="ARBA00043985"/>
    </source>
</evidence>
<comment type="caution">
    <text evidence="4">The sequence shown here is derived from an EMBL/GenBank/DDBJ whole genome shotgun (WGS) entry which is preliminary data.</text>
</comment>
<dbReference type="EMBL" id="JBHUEH010000023">
    <property type="protein sequence ID" value="MFD1887008.1"/>
    <property type="molecule type" value="Genomic_DNA"/>
</dbReference>
<dbReference type="Pfam" id="PF04012">
    <property type="entry name" value="PspA_IM30"/>
    <property type="match status" value="1"/>
</dbReference>
<sequence length="226" mass="25086">MSMWTRLRDVMKANVNHLLQHSDDPERTVRQAMEQFTSELGQVKAETAAVLADEARAKRALDESSAEVNKLQRYAEKSVQQGDESAALRFLDKKASLATKHIELQTAYERASARATAMKAMQNKLVADLDQLQTRYTELQGKMNAAKAQTADRSANTALQAMEQHANQALNEAEAWAEVRGGGQQEEDLDVLIARLEAGMDAQPDPTVIPTPQQKLDTLKQQAELK</sequence>
<name>A0ABW4RLD7_9BACL</name>
<dbReference type="PANTHER" id="PTHR31088">
    <property type="entry name" value="MEMBRANE-ASSOCIATED PROTEIN VIPP1, CHLOROPLASTIC"/>
    <property type="match status" value="1"/>
</dbReference>
<feature type="region of interest" description="Disordered" evidence="3">
    <location>
        <begin position="201"/>
        <end position="226"/>
    </location>
</feature>
<accession>A0ABW4RLD7</accession>
<gene>
    <name evidence="4" type="ORF">ACFSC9_16065</name>
</gene>
<evidence type="ECO:0000256" key="2">
    <source>
        <dbReference type="SAM" id="Coils"/>
    </source>
</evidence>
<dbReference type="InterPro" id="IPR007157">
    <property type="entry name" value="PspA_VIPP1"/>
</dbReference>
<reference evidence="5" key="1">
    <citation type="journal article" date="2019" name="Int. J. Syst. Evol. Microbiol.">
        <title>The Global Catalogue of Microorganisms (GCM) 10K type strain sequencing project: providing services to taxonomists for standard genome sequencing and annotation.</title>
        <authorList>
            <consortium name="The Broad Institute Genomics Platform"/>
            <consortium name="The Broad Institute Genome Sequencing Center for Infectious Disease"/>
            <person name="Wu L."/>
            <person name="Ma J."/>
        </authorList>
    </citation>
    <scope>NUCLEOTIDE SEQUENCE [LARGE SCALE GENOMIC DNA]</scope>
    <source>
        <strain evidence="5">CCUG 54950</strain>
    </source>
</reference>